<dbReference type="Gene3D" id="3.90.1150.10">
    <property type="entry name" value="Aspartate Aminotransferase, domain 1"/>
    <property type="match status" value="1"/>
</dbReference>
<dbReference type="Gene3D" id="3.40.640.10">
    <property type="entry name" value="Type I PLP-dependent aspartate aminotransferase-like (Major domain)"/>
    <property type="match status" value="1"/>
</dbReference>
<keyword evidence="4" id="KW-0808">Transferase</keyword>
<dbReference type="PANTHER" id="PTHR42790:SF19">
    <property type="entry name" value="KYNURENINE_ALPHA-AMINOADIPATE AMINOTRANSFERASE, MITOCHONDRIAL"/>
    <property type="match status" value="1"/>
</dbReference>
<dbReference type="HOGENOM" id="CLU_017584_0_6_1"/>
<dbReference type="STRING" id="743788.S8FU42"/>
<dbReference type="GO" id="GO:0008483">
    <property type="term" value="F:transaminase activity"/>
    <property type="evidence" value="ECO:0007669"/>
    <property type="project" value="UniProtKB-KW"/>
</dbReference>
<name>S8FU42_FOMSC</name>
<dbReference type="EMBL" id="KE504140">
    <property type="protein sequence ID" value="EPT01700.1"/>
    <property type="molecule type" value="Genomic_DNA"/>
</dbReference>
<dbReference type="AlphaFoldDB" id="S8FU42"/>
<dbReference type="InParanoid" id="S8FU42"/>
<evidence type="ECO:0000256" key="2">
    <source>
        <dbReference type="ARBA" id="ARBA00007441"/>
    </source>
</evidence>
<gene>
    <name evidence="7" type="ORF">FOMPIDRAFT_1036169</name>
</gene>
<protein>
    <recommendedName>
        <fullName evidence="6">Aminotransferase class I/classII large domain-containing protein</fullName>
    </recommendedName>
</protein>
<dbReference type="Pfam" id="PF00155">
    <property type="entry name" value="Aminotran_1_2"/>
    <property type="match status" value="1"/>
</dbReference>
<dbReference type="Proteomes" id="UP000015241">
    <property type="component" value="Unassembled WGS sequence"/>
</dbReference>
<evidence type="ECO:0000313" key="7">
    <source>
        <dbReference type="EMBL" id="EPT01700.1"/>
    </source>
</evidence>
<evidence type="ECO:0000256" key="3">
    <source>
        <dbReference type="ARBA" id="ARBA00022576"/>
    </source>
</evidence>
<dbReference type="GO" id="GO:1901605">
    <property type="term" value="P:alpha-amino acid metabolic process"/>
    <property type="evidence" value="ECO:0007669"/>
    <property type="project" value="TreeGrafter"/>
</dbReference>
<evidence type="ECO:0000256" key="1">
    <source>
        <dbReference type="ARBA" id="ARBA00001933"/>
    </source>
</evidence>
<evidence type="ECO:0000313" key="8">
    <source>
        <dbReference type="Proteomes" id="UP000015241"/>
    </source>
</evidence>
<proteinExistence type="inferred from homology"/>
<dbReference type="OrthoDB" id="691673at2759"/>
<evidence type="ECO:0000259" key="6">
    <source>
        <dbReference type="Pfam" id="PF00155"/>
    </source>
</evidence>
<comment type="cofactor">
    <cofactor evidence="1">
        <name>pyridoxal 5'-phosphate</name>
        <dbReference type="ChEBI" id="CHEBI:597326"/>
    </cofactor>
</comment>
<dbReference type="eggNOG" id="KOG0634">
    <property type="taxonomic scope" value="Eukaryota"/>
</dbReference>
<comment type="similarity">
    <text evidence="2">Belongs to the class-I pyridoxal-phosphate-dependent aminotransferase family.</text>
</comment>
<organism evidence="7 8">
    <name type="scientific">Fomitopsis schrenkii</name>
    <name type="common">Brown rot fungus</name>
    <dbReference type="NCBI Taxonomy" id="2126942"/>
    <lineage>
        <taxon>Eukaryota</taxon>
        <taxon>Fungi</taxon>
        <taxon>Dikarya</taxon>
        <taxon>Basidiomycota</taxon>
        <taxon>Agaricomycotina</taxon>
        <taxon>Agaricomycetes</taxon>
        <taxon>Polyporales</taxon>
        <taxon>Fomitopsis</taxon>
    </lineage>
</organism>
<accession>S8FU42</accession>
<evidence type="ECO:0000256" key="4">
    <source>
        <dbReference type="ARBA" id="ARBA00022679"/>
    </source>
</evidence>
<keyword evidence="3" id="KW-0032">Aminotransferase</keyword>
<dbReference type="InterPro" id="IPR050859">
    <property type="entry name" value="Class-I_PLP-dep_aminotransf"/>
</dbReference>
<dbReference type="CDD" id="cd00609">
    <property type="entry name" value="AAT_like"/>
    <property type="match status" value="1"/>
</dbReference>
<dbReference type="InterPro" id="IPR015424">
    <property type="entry name" value="PyrdxlP-dep_Trfase"/>
</dbReference>
<dbReference type="GO" id="GO:0030170">
    <property type="term" value="F:pyridoxal phosphate binding"/>
    <property type="evidence" value="ECO:0007669"/>
    <property type="project" value="InterPro"/>
</dbReference>
<keyword evidence="5" id="KW-0663">Pyridoxal phosphate</keyword>
<feature type="domain" description="Aminotransferase class I/classII large" evidence="6">
    <location>
        <begin position="111"/>
        <end position="459"/>
    </location>
</feature>
<dbReference type="InterPro" id="IPR015422">
    <property type="entry name" value="PyrdxlP-dep_Trfase_small"/>
</dbReference>
<sequence length="473" mass="52406">MAGSTSTHVESVPDDIVTQPNGVKDSIAAKVLPPSFYRSRLSHAALRRRQDGIRALLPLESRPGVISLLAGKPNSETFPITSMKFNIRDPVSPNDEVPIQLTDEELHIGLQYTFTNGLPALREWIIGLQERLHGRHKGEGWNVTIGAGSQDMIFKGVNALLNPGDAVLVETPVYAGTLTILQNLDAEMIEVETDGHGVCSQSMREILQNWPSSKPKPKLFYTVPYGSNPTGSTATLERRLEVLALSREHDFFILEDDPYYNLYFGPTDRPPSYFALERNEPEIGRVLRFDSLSKIMSSGLRVGFASGPEPILKVMDLHSMAVNLQGSSFSQMIALKVLSTWGYDGFTAHAARVADFYRAKRDVFEVAMQRHLAGLAEWVTPEAGMFFWFKILLNEPGSGGVAGEAEGDSDYVIRTTALERGVLALPGAVFYPNPRKTAYVRASFSLLPEFQVDEALRRLREVVIEARQATKQL</sequence>
<dbReference type="InterPro" id="IPR004839">
    <property type="entry name" value="Aminotransferase_I/II_large"/>
</dbReference>
<reference evidence="7 8" key="1">
    <citation type="journal article" date="2012" name="Science">
        <title>The Paleozoic origin of enzymatic lignin decomposition reconstructed from 31 fungal genomes.</title>
        <authorList>
            <person name="Floudas D."/>
            <person name="Binder M."/>
            <person name="Riley R."/>
            <person name="Barry K."/>
            <person name="Blanchette R.A."/>
            <person name="Henrissat B."/>
            <person name="Martinez A.T."/>
            <person name="Otillar R."/>
            <person name="Spatafora J.W."/>
            <person name="Yadav J.S."/>
            <person name="Aerts A."/>
            <person name="Benoit I."/>
            <person name="Boyd A."/>
            <person name="Carlson A."/>
            <person name="Copeland A."/>
            <person name="Coutinho P.M."/>
            <person name="de Vries R.P."/>
            <person name="Ferreira P."/>
            <person name="Findley K."/>
            <person name="Foster B."/>
            <person name="Gaskell J."/>
            <person name="Glotzer D."/>
            <person name="Gorecki P."/>
            <person name="Heitman J."/>
            <person name="Hesse C."/>
            <person name="Hori C."/>
            <person name="Igarashi K."/>
            <person name="Jurgens J.A."/>
            <person name="Kallen N."/>
            <person name="Kersten P."/>
            <person name="Kohler A."/>
            <person name="Kuees U."/>
            <person name="Kumar T.K.A."/>
            <person name="Kuo A."/>
            <person name="LaButti K."/>
            <person name="Larrondo L.F."/>
            <person name="Lindquist E."/>
            <person name="Ling A."/>
            <person name="Lombard V."/>
            <person name="Lucas S."/>
            <person name="Lundell T."/>
            <person name="Martin R."/>
            <person name="McLaughlin D.J."/>
            <person name="Morgenstern I."/>
            <person name="Morin E."/>
            <person name="Murat C."/>
            <person name="Nagy L.G."/>
            <person name="Nolan M."/>
            <person name="Ohm R.A."/>
            <person name="Patyshakuliyeva A."/>
            <person name="Rokas A."/>
            <person name="Ruiz-Duenas F.J."/>
            <person name="Sabat G."/>
            <person name="Salamov A."/>
            <person name="Samejima M."/>
            <person name="Schmutz J."/>
            <person name="Slot J.C."/>
            <person name="St John F."/>
            <person name="Stenlid J."/>
            <person name="Sun H."/>
            <person name="Sun S."/>
            <person name="Syed K."/>
            <person name="Tsang A."/>
            <person name="Wiebenga A."/>
            <person name="Young D."/>
            <person name="Pisabarro A."/>
            <person name="Eastwood D.C."/>
            <person name="Martin F."/>
            <person name="Cullen D."/>
            <person name="Grigoriev I.V."/>
            <person name="Hibbett D.S."/>
        </authorList>
    </citation>
    <scope>NUCLEOTIDE SEQUENCE</scope>
    <source>
        <strain evidence="8">FP-58527</strain>
    </source>
</reference>
<dbReference type="SUPFAM" id="SSF53383">
    <property type="entry name" value="PLP-dependent transferases"/>
    <property type="match status" value="1"/>
</dbReference>
<dbReference type="PANTHER" id="PTHR42790">
    <property type="entry name" value="AMINOTRANSFERASE"/>
    <property type="match status" value="1"/>
</dbReference>
<evidence type="ECO:0000256" key="5">
    <source>
        <dbReference type="ARBA" id="ARBA00022898"/>
    </source>
</evidence>
<keyword evidence="8" id="KW-1185">Reference proteome</keyword>
<dbReference type="InterPro" id="IPR015421">
    <property type="entry name" value="PyrdxlP-dep_Trfase_major"/>
</dbReference>